<dbReference type="Pfam" id="PF17784">
    <property type="entry name" value="Sulfotransfer_4"/>
    <property type="match status" value="1"/>
</dbReference>
<keyword evidence="2" id="KW-1185">Reference proteome</keyword>
<comment type="caution">
    <text evidence="1">The sequence shown here is derived from an EMBL/GenBank/DDBJ whole genome shotgun (WGS) entry which is preliminary data.</text>
</comment>
<gene>
    <name evidence="1" type="ORF">GCM10022254_73820</name>
</gene>
<dbReference type="PANTHER" id="PTHR36978">
    <property type="entry name" value="P-LOOP CONTAINING NUCLEOTIDE TRIPHOSPHATE HYDROLASE"/>
    <property type="match status" value="1"/>
</dbReference>
<accession>A0ABP8CQ97</accession>
<organism evidence="1 2">
    <name type="scientific">Actinomadura meridiana</name>
    <dbReference type="NCBI Taxonomy" id="559626"/>
    <lineage>
        <taxon>Bacteria</taxon>
        <taxon>Bacillati</taxon>
        <taxon>Actinomycetota</taxon>
        <taxon>Actinomycetes</taxon>
        <taxon>Streptosporangiales</taxon>
        <taxon>Thermomonosporaceae</taxon>
        <taxon>Actinomadura</taxon>
    </lineage>
</organism>
<reference evidence="2" key="1">
    <citation type="journal article" date="2019" name="Int. J. Syst. Evol. Microbiol.">
        <title>The Global Catalogue of Microorganisms (GCM) 10K type strain sequencing project: providing services to taxonomists for standard genome sequencing and annotation.</title>
        <authorList>
            <consortium name="The Broad Institute Genomics Platform"/>
            <consortium name="The Broad Institute Genome Sequencing Center for Infectious Disease"/>
            <person name="Wu L."/>
            <person name="Ma J."/>
        </authorList>
    </citation>
    <scope>NUCLEOTIDE SEQUENCE [LARGE SCALE GENOMIC DNA]</scope>
    <source>
        <strain evidence="2">JCM 17440</strain>
    </source>
</reference>
<dbReference type="RefSeq" id="WP_344907392.1">
    <property type="nucleotide sequence ID" value="NZ_BAABAS010000029.1"/>
</dbReference>
<evidence type="ECO:0000313" key="2">
    <source>
        <dbReference type="Proteomes" id="UP001501710"/>
    </source>
</evidence>
<dbReference type="InterPro" id="IPR027417">
    <property type="entry name" value="P-loop_NTPase"/>
</dbReference>
<sequence>MVDVLGAGFGRTGTMSLKLALERLGFGPCYHMAELTEHPEQIPLWRGAARGTMPDWDGVFAGYRSAVDWPAAGFWDVLADFYPSAKVILTVRDPQRWYESTASTIHSIAMAHPPSEEDGGLISEIQNVARDIVWEGVFDGRFDDRDHALDIFTEHADTVRRTIAPERLLEFQVSDGWEPLCAFLGVPVPDEPFPHANDREQFGVWIEELMSRSEPAAPPDLR</sequence>
<dbReference type="PANTHER" id="PTHR36978:SF4">
    <property type="entry name" value="P-LOOP CONTAINING NUCLEOSIDE TRIPHOSPHATE HYDROLASE PROTEIN"/>
    <property type="match status" value="1"/>
</dbReference>
<dbReference type="SUPFAM" id="SSF52540">
    <property type="entry name" value="P-loop containing nucleoside triphosphate hydrolases"/>
    <property type="match status" value="1"/>
</dbReference>
<proteinExistence type="predicted"/>
<evidence type="ECO:0000313" key="1">
    <source>
        <dbReference type="EMBL" id="GAA4242133.1"/>
    </source>
</evidence>
<name>A0ABP8CQ97_9ACTN</name>
<dbReference type="Proteomes" id="UP001501710">
    <property type="component" value="Unassembled WGS sequence"/>
</dbReference>
<dbReference type="Gene3D" id="3.40.50.300">
    <property type="entry name" value="P-loop containing nucleotide triphosphate hydrolases"/>
    <property type="match status" value="1"/>
</dbReference>
<protein>
    <submittedName>
        <fullName evidence="1">Sulfotransferase family protein</fullName>
    </submittedName>
</protein>
<dbReference type="EMBL" id="BAABAS010000029">
    <property type="protein sequence ID" value="GAA4242133.1"/>
    <property type="molecule type" value="Genomic_DNA"/>
</dbReference>
<dbReference type="InterPro" id="IPR040632">
    <property type="entry name" value="Sulfotransfer_4"/>
</dbReference>